<evidence type="ECO:0000313" key="3">
    <source>
        <dbReference type="EMBL" id="QEU09092.1"/>
    </source>
</evidence>
<name>A0A5P2QX07_9RHOB</name>
<dbReference type="EMBL" id="CP044081">
    <property type="protein sequence ID" value="QEU09092.1"/>
    <property type="molecule type" value="Genomic_DNA"/>
</dbReference>
<dbReference type="Proteomes" id="UP000324507">
    <property type="component" value="Chromosome"/>
</dbReference>
<protein>
    <submittedName>
        <fullName evidence="3">Helix-turn-helix transcriptional regulator</fullName>
    </submittedName>
</protein>
<proteinExistence type="predicted"/>
<evidence type="ECO:0000313" key="4">
    <source>
        <dbReference type="Proteomes" id="UP000324507"/>
    </source>
</evidence>
<dbReference type="InterPro" id="IPR010982">
    <property type="entry name" value="Lambda_DNA-bd_dom_sf"/>
</dbReference>
<reference evidence="3 4" key="1">
    <citation type="submission" date="2019-09" db="EMBL/GenBank/DDBJ databases">
        <title>FDA dAtabase for Regulatory Grade micrObial Sequences (FDA-ARGOS): Supporting development and validation of Infectious Disease Dx tests.</title>
        <authorList>
            <person name="Sciortino C."/>
            <person name="Tallon L."/>
            <person name="Sadzewicz L."/>
            <person name="Vavikolanu K."/>
            <person name="Mehta A."/>
            <person name="Aluvathingal J."/>
            <person name="Nadendla S."/>
            <person name="Nandy P."/>
            <person name="Geyer C."/>
            <person name="Yan Y."/>
            <person name="Sichtig H."/>
        </authorList>
    </citation>
    <scope>NUCLEOTIDE SEQUENCE [LARGE SCALE GENOMIC DNA]</scope>
    <source>
        <strain evidence="3 4">FDAARGOS_643</strain>
    </source>
</reference>
<accession>A0A5P2QX07</accession>
<dbReference type="SUPFAM" id="SSF47413">
    <property type="entry name" value="lambda repressor-like DNA-binding domains"/>
    <property type="match status" value="1"/>
</dbReference>
<dbReference type="GO" id="GO:0003677">
    <property type="term" value="F:DNA binding"/>
    <property type="evidence" value="ECO:0007669"/>
    <property type="project" value="InterPro"/>
</dbReference>
<dbReference type="Gene3D" id="1.10.260.40">
    <property type="entry name" value="lambda repressor-like DNA-binding domains"/>
    <property type="match status" value="1"/>
</dbReference>
<gene>
    <name evidence="3" type="ORF">FOB51_14380</name>
</gene>
<organism evidence="3 4">
    <name type="scientific">Paracoccus yeei</name>
    <dbReference type="NCBI Taxonomy" id="147645"/>
    <lineage>
        <taxon>Bacteria</taxon>
        <taxon>Pseudomonadati</taxon>
        <taxon>Pseudomonadota</taxon>
        <taxon>Alphaproteobacteria</taxon>
        <taxon>Rhodobacterales</taxon>
        <taxon>Paracoccaceae</taxon>
        <taxon>Paracoccus</taxon>
    </lineage>
</organism>
<dbReference type="SMART" id="SM00530">
    <property type="entry name" value="HTH_XRE"/>
    <property type="match status" value="1"/>
</dbReference>
<dbReference type="PROSITE" id="PS50943">
    <property type="entry name" value="HTH_CROC1"/>
    <property type="match status" value="1"/>
</dbReference>
<evidence type="ECO:0000256" key="1">
    <source>
        <dbReference type="SAM" id="MobiDB-lite"/>
    </source>
</evidence>
<sequence>MDVNEIFRLRLEAEMKAQGLNPASLSIRADMNRRAVTDLLAGRAQSPKLSTAYKLAKCLSVTLDALTGDAPQKAIAPSLLALLSQYTQAEQERLAEAILRLPRAPETTPQEPEPSGTRLPPLTLLPPTSDPPDSKEH</sequence>
<dbReference type="AlphaFoldDB" id="A0A5P2QX07"/>
<feature type="domain" description="HTH cro/C1-type" evidence="2">
    <location>
        <begin position="11"/>
        <end position="66"/>
    </location>
</feature>
<evidence type="ECO:0000259" key="2">
    <source>
        <dbReference type="PROSITE" id="PS50943"/>
    </source>
</evidence>
<dbReference type="InterPro" id="IPR001387">
    <property type="entry name" value="Cro/C1-type_HTH"/>
</dbReference>
<feature type="region of interest" description="Disordered" evidence="1">
    <location>
        <begin position="100"/>
        <end position="137"/>
    </location>
</feature>